<accession>A0A8B8AH36</accession>
<evidence type="ECO:0000259" key="2">
    <source>
        <dbReference type="PROSITE" id="PS50157"/>
    </source>
</evidence>
<reference evidence="4" key="1">
    <citation type="submission" date="2025-08" db="UniProtKB">
        <authorList>
            <consortium name="RefSeq"/>
        </authorList>
    </citation>
    <scope>IDENTIFICATION</scope>
    <source>
        <tissue evidence="4">Whole sample</tissue>
    </source>
</reference>
<dbReference type="PROSITE" id="PS00028">
    <property type="entry name" value="ZINC_FINGER_C2H2_1"/>
    <property type="match status" value="1"/>
</dbReference>
<dbReference type="AlphaFoldDB" id="A0A8B8AH36"/>
<evidence type="ECO:0000256" key="1">
    <source>
        <dbReference type="PROSITE-ProRule" id="PRU00042"/>
    </source>
</evidence>
<keyword evidence="1" id="KW-0863">Zinc-finger</keyword>
<keyword evidence="1" id="KW-0479">Metal-binding</keyword>
<dbReference type="OrthoDB" id="6148207at2759"/>
<sequence length="371" mass="42301">MAFPCIVCEISFEKSNHLKRHETTHKHQVNLSFYNLLRRKTCSDHELQSTLPAETENNLHPCHFEDTVDEQRFVEEEEEKEDEEIIHESDDFVNDSSNQDQFSVDNDSEWFPFPDKLSLLLYGLLHSPTHHISLEVAKYVWFLLKEIGVSNIPSLAKIRNMKFGKLDAQNLIVKGEDDTGLPLYIIKPSEIAKMNLSNPSISQNIARYPRKTNVIKEQRDGNRLHEIVSPWATVNNAHFHVGDTVKSTTNDMIGVIKAFYESDEKNVILAEVQVKQEEENENGISCLVETNRLKTMPISVLSKYTVASVIEDKPEKDSTVPQISIPVNLFIDDTSTNVSKRWQPLHCAQIQLAGKNCLTHNSTGTDLSLVY</sequence>
<keyword evidence="3" id="KW-1185">Reference proteome</keyword>
<dbReference type="InterPro" id="IPR013087">
    <property type="entry name" value="Znf_C2H2_type"/>
</dbReference>
<dbReference type="GO" id="GO:0008270">
    <property type="term" value="F:zinc ion binding"/>
    <property type="evidence" value="ECO:0007669"/>
    <property type="project" value="UniProtKB-KW"/>
</dbReference>
<evidence type="ECO:0000313" key="4">
    <source>
        <dbReference type="RefSeq" id="XP_022290490.1"/>
    </source>
</evidence>
<keyword evidence="1" id="KW-0862">Zinc</keyword>
<dbReference type="GeneID" id="111102131"/>
<name>A0A8B8AH36_CRAVI</name>
<evidence type="ECO:0000313" key="3">
    <source>
        <dbReference type="Proteomes" id="UP000694844"/>
    </source>
</evidence>
<feature type="domain" description="C2H2-type" evidence="2">
    <location>
        <begin position="3"/>
        <end position="30"/>
    </location>
</feature>
<protein>
    <submittedName>
        <fullName evidence="4">Uncharacterized protein LOC111102131</fullName>
    </submittedName>
</protein>
<dbReference type="InterPro" id="IPR036236">
    <property type="entry name" value="Znf_C2H2_sf"/>
</dbReference>
<dbReference type="RefSeq" id="XP_022290490.1">
    <property type="nucleotide sequence ID" value="XM_022434782.1"/>
</dbReference>
<proteinExistence type="predicted"/>
<dbReference type="KEGG" id="cvn:111102131"/>
<dbReference type="Proteomes" id="UP000694844">
    <property type="component" value="Chromosome 6"/>
</dbReference>
<dbReference type="SUPFAM" id="SSF57667">
    <property type="entry name" value="beta-beta-alpha zinc fingers"/>
    <property type="match status" value="1"/>
</dbReference>
<organism evidence="3 4">
    <name type="scientific">Crassostrea virginica</name>
    <name type="common">Eastern oyster</name>
    <dbReference type="NCBI Taxonomy" id="6565"/>
    <lineage>
        <taxon>Eukaryota</taxon>
        <taxon>Metazoa</taxon>
        <taxon>Spiralia</taxon>
        <taxon>Lophotrochozoa</taxon>
        <taxon>Mollusca</taxon>
        <taxon>Bivalvia</taxon>
        <taxon>Autobranchia</taxon>
        <taxon>Pteriomorphia</taxon>
        <taxon>Ostreida</taxon>
        <taxon>Ostreoidea</taxon>
        <taxon>Ostreidae</taxon>
        <taxon>Crassostrea</taxon>
    </lineage>
</organism>
<gene>
    <name evidence="4" type="primary">LOC111102131</name>
</gene>
<dbReference type="PROSITE" id="PS50157">
    <property type="entry name" value="ZINC_FINGER_C2H2_2"/>
    <property type="match status" value="1"/>
</dbReference>